<reference evidence="9 10" key="1">
    <citation type="submission" date="2020-08" db="EMBL/GenBank/DDBJ databases">
        <title>Genomic Encyclopedia of Type Strains, Phase IV (KMG-IV): sequencing the most valuable type-strain genomes for metagenomic binning, comparative biology and taxonomic classification.</title>
        <authorList>
            <person name="Goeker M."/>
        </authorList>
    </citation>
    <scope>NUCLEOTIDE SEQUENCE [LARGE SCALE GENOMIC DNA]</scope>
    <source>
        <strain evidence="9 10">DSM 7465</strain>
    </source>
</reference>
<gene>
    <name evidence="9" type="ORF">HNQ99_001866</name>
</gene>
<evidence type="ECO:0000256" key="5">
    <source>
        <dbReference type="PIRSR" id="PIRSR000137-2"/>
    </source>
</evidence>
<dbReference type="InterPro" id="IPR007867">
    <property type="entry name" value="GMC_OxRtase_C"/>
</dbReference>
<evidence type="ECO:0000313" key="9">
    <source>
        <dbReference type="EMBL" id="MBB4641557.1"/>
    </source>
</evidence>
<dbReference type="EMBL" id="JACHOV010000006">
    <property type="protein sequence ID" value="MBB4641557.1"/>
    <property type="molecule type" value="Genomic_DNA"/>
</dbReference>
<dbReference type="PANTHER" id="PTHR11552:SF147">
    <property type="entry name" value="CHOLINE DEHYDROGENASE, MITOCHONDRIAL"/>
    <property type="match status" value="1"/>
</dbReference>
<feature type="domain" description="Glucose-methanol-choline oxidoreductase C-terminal" evidence="8">
    <location>
        <begin position="394"/>
        <end position="530"/>
    </location>
</feature>
<organism evidence="9 10">
    <name type="scientific">Rhizorhapis suberifaciens</name>
    <name type="common">corky root of lettuce</name>
    <dbReference type="NCBI Taxonomy" id="13656"/>
    <lineage>
        <taxon>Bacteria</taxon>
        <taxon>Pseudomonadati</taxon>
        <taxon>Pseudomonadota</taxon>
        <taxon>Alphaproteobacteria</taxon>
        <taxon>Sphingomonadales</taxon>
        <taxon>Sphingomonadaceae</taxon>
        <taxon>Rhizorhapis</taxon>
    </lineage>
</organism>
<keyword evidence="4 5" id="KW-0274">FAD</keyword>
<protein>
    <submittedName>
        <fullName evidence="9">Choline dehydrogenase-like flavoprotein</fullName>
    </submittedName>
</protein>
<comment type="cofactor">
    <cofactor evidence="1 5">
        <name>FAD</name>
        <dbReference type="ChEBI" id="CHEBI:57692"/>
    </cofactor>
</comment>
<comment type="caution">
    <text evidence="9">The sequence shown here is derived from an EMBL/GenBank/DDBJ whole genome shotgun (WGS) entry which is preliminary data.</text>
</comment>
<dbReference type="Gene3D" id="3.30.560.10">
    <property type="entry name" value="Glucose Oxidase, domain 3"/>
    <property type="match status" value="1"/>
</dbReference>
<comment type="similarity">
    <text evidence="2">Belongs to the GMC oxidoreductase family.</text>
</comment>
<proteinExistence type="inferred from homology"/>
<keyword evidence="10" id="KW-1185">Reference proteome</keyword>
<feature type="region of interest" description="Disordered" evidence="6">
    <location>
        <begin position="542"/>
        <end position="565"/>
    </location>
</feature>
<dbReference type="GO" id="GO:0050660">
    <property type="term" value="F:flavin adenine dinucleotide binding"/>
    <property type="evidence" value="ECO:0007669"/>
    <property type="project" value="InterPro"/>
</dbReference>
<evidence type="ECO:0000256" key="1">
    <source>
        <dbReference type="ARBA" id="ARBA00001974"/>
    </source>
</evidence>
<feature type="compositionally biased region" description="Basic and acidic residues" evidence="6">
    <location>
        <begin position="555"/>
        <end position="565"/>
    </location>
</feature>
<sequence>MTEDVKLLHEEYDYIVVGAGSAGCVVANRLSADPNIRVLLLEAGGRDDWIWFHVPVGYLFAIGNPRSDWMFETENEAGLNGRSLKYPRGKVIGGSSAINAMISMRGQAEDYDHWRELGLAGWGWEDVAPVFRRLDNHFLGETEHHGVSGEWRVEEPRLKWAVLDAVAQAATEMDIPATKDFNTGNNSGVGYFHVNQKRGVRWSSARGFLKPALKRQNLHLRTGVSVDRVLFDGRRAVGVRFREQGQAVEVRTKGEVILSAGALGSAQLLQLSGVGPSEWLSECGIDTVLHKPGVGRNLQDHLQQRAIYKVHGIKTLNETYHSLVRRALMGLEYAFFQRGPLTMAPSQLGIFTTSSSEHERANIQFHVQPLSLDKFGDPLHRFPAITVSACNLRPTSRGVVRLRSRDPAAKPIIAPNYLSTDEDRRVAADAIRVTRRLMRQEALRPYRPEEYLPGPEIGDDETSLAKAAGDIGTTIFHPVGTARMGLPSDPMAVVDKRLRVIGLEGLRIIDASIMPTITSGNTNTPTIMIADKGARMVIEDRRSPGPATTVMPEGAMRRQLETEKS</sequence>
<dbReference type="InterPro" id="IPR012132">
    <property type="entry name" value="GMC_OxRdtase"/>
</dbReference>
<keyword evidence="3" id="KW-0285">Flavoprotein</keyword>
<evidence type="ECO:0000259" key="8">
    <source>
        <dbReference type="Pfam" id="PF05199"/>
    </source>
</evidence>
<dbReference type="PIRSF" id="PIRSF000137">
    <property type="entry name" value="Alcohol_oxidase"/>
    <property type="match status" value="1"/>
</dbReference>
<dbReference type="Proteomes" id="UP000575068">
    <property type="component" value="Unassembled WGS sequence"/>
</dbReference>
<feature type="binding site" evidence="5">
    <location>
        <position position="226"/>
    </location>
    <ligand>
        <name>FAD</name>
        <dbReference type="ChEBI" id="CHEBI:57692"/>
    </ligand>
</feature>
<dbReference type="PANTHER" id="PTHR11552">
    <property type="entry name" value="GLUCOSE-METHANOL-CHOLINE GMC OXIDOREDUCTASE"/>
    <property type="match status" value="1"/>
</dbReference>
<dbReference type="InterPro" id="IPR000172">
    <property type="entry name" value="GMC_OxRdtase_N"/>
</dbReference>
<evidence type="ECO:0000313" key="10">
    <source>
        <dbReference type="Proteomes" id="UP000575068"/>
    </source>
</evidence>
<evidence type="ECO:0000259" key="7">
    <source>
        <dbReference type="Pfam" id="PF00732"/>
    </source>
</evidence>
<feature type="binding site" evidence="5">
    <location>
        <position position="91"/>
    </location>
    <ligand>
        <name>FAD</name>
        <dbReference type="ChEBI" id="CHEBI:57692"/>
    </ligand>
</feature>
<dbReference type="AlphaFoldDB" id="A0A840HVC6"/>
<dbReference type="SUPFAM" id="SSF54373">
    <property type="entry name" value="FAD-linked reductases, C-terminal domain"/>
    <property type="match status" value="1"/>
</dbReference>
<dbReference type="RefSeq" id="WP_184475363.1">
    <property type="nucleotide sequence ID" value="NZ_JACHOV010000006.1"/>
</dbReference>
<evidence type="ECO:0000256" key="3">
    <source>
        <dbReference type="ARBA" id="ARBA00022630"/>
    </source>
</evidence>
<dbReference type="PROSITE" id="PS51257">
    <property type="entry name" value="PROKAR_LIPOPROTEIN"/>
    <property type="match status" value="1"/>
</dbReference>
<accession>A0A840HVC6</accession>
<dbReference type="SUPFAM" id="SSF51905">
    <property type="entry name" value="FAD/NAD(P)-binding domain"/>
    <property type="match status" value="1"/>
</dbReference>
<name>A0A840HVC6_9SPHN</name>
<evidence type="ECO:0000256" key="2">
    <source>
        <dbReference type="ARBA" id="ARBA00010790"/>
    </source>
</evidence>
<dbReference type="Gene3D" id="3.50.50.60">
    <property type="entry name" value="FAD/NAD(P)-binding domain"/>
    <property type="match status" value="1"/>
</dbReference>
<evidence type="ECO:0000256" key="6">
    <source>
        <dbReference type="SAM" id="MobiDB-lite"/>
    </source>
</evidence>
<evidence type="ECO:0000256" key="4">
    <source>
        <dbReference type="ARBA" id="ARBA00022827"/>
    </source>
</evidence>
<dbReference type="GO" id="GO:0016614">
    <property type="term" value="F:oxidoreductase activity, acting on CH-OH group of donors"/>
    <property type="evidence" value="ECO:0007669"/>
    <property type="project" value="InterPro"/>
</dbReference>
<dbReference type="Pfam" id="PF05199">
    <property type="entry name" value="GMC_oxred_C"/>
    <property type="match status" value="1"/>
</dbReference>
<feature type="domain" description="Glucose-methanol-choline oxidoreductase N-terminal" evidence="7">
    <location>
        <begin position="12"/>
        <end position="302"/>
    </location>
</feature>
<dbReference type="Pfam" id="PF00732">
    <property type="entry name" value="GMC_oxred_N"/>
    <property type="match status" value="1"/>
</dbReference>
<dbReference type="InterPro" id="IPR036188">
    <property type="entry name" value="FAD/NAD-bd_sf"/>
</dbReference>